<evidence type="ECO:0000313" key="1">
    <source>
        <dbReference type="EMBL" id="HFN01392.1"/>
    </source>
</evidence>
<dbReference type="GO" id="GO:0005737">
    <property type="term" value="C:cytoplasm"/>
    <property type="evidence" value="ECO:0007669"/>
    <property type="project" value="TreeGrafter"/>
</dbReference>
<dbReference type="EMBL" id="DSRU01000407">
    <property type="protein sequence ID" value="HFN01392.1"/>
    <property type="molecule type" value="Genomic_DNA"/>
</dbReference>
<gene>
    <name evidence="1" type="ORF">ENR64_27340</name>
</gene>
<reference evidence="1" key="1">
    <citation type="journal article" date="2020" name="mSystems">
        <title>Genome- and Community-Level Interaction Insights into Carbon Utilization and Element Cycling Functions of Hydrothermarchaeota in Hydrothermal Sediment.</title>
        <authorList>
            <person name="Zhou Z."/>
            <person name="Liu Y."/>
            <person name="Xu W."/>
            <person name="Pan J."/>
            <person name="Luo Z.H."/>
            <person name="Li M."/>
        </authorList>
    </citation>
    <scope>NUCLEOTIDE SEQUENCE [LARGE SCALE GENOMIC DNA]</scope>
    <source>
        <strain evidence="1">SpSt-418</strain>
    </source>
</reference>
<dbReference type="SUPFAM" id="SSF100950">
    <property type="entry name" value="NagB/RpiA/CoA transferase-like"/>
    <property type="match status" value="1"/>
</dbReference>
<keyword evidence="1" id="KW-0436">Ligase</keyword>
<comment type="caution">
    <text evidence="1">The sequence shown here is derived from an EMBL/GenBank/DDBJ whole genome shotgun (WGS) entry which is preliminary data.</text>
</comment>
<dbReference type="Pfam" id="PF01812">
    <property type="entry name" value="5-FTHF_cyc-lig"/>
    <property type="match status" value="1"/>
</dbReference>
<dbReference type="Gene3D" id="3.40.50.10420">
    <property type="entry name" value="NagB/RpiA/CoA transferase-like"/>
    <property type="match status" value="1"/>
</dbReference>
<dbReference type="InterPro" id="IPR037171">
    <property type="entry name" value="NagB/RpiA_transferase-like"/>
</dbReference>
<organism evidence="1">
    <name type="scientific">Oscillatoriales cyanobacterium SpSt-418</name>
    <dbReference type="NCBI Taxonomy" id="2282169"/>
    <lineage>
        <taxon>Bacteria</taxon>
        <taxon>Bacillati</taxon>
        <taxon>Cyanobacteriota</taxon>
        <taxon>Cyanophyceae</taxon>
        <taxon>Oscillatoriophycideae</taxon>
        <taxon>Oscillatoriales</taxon>
    </lineage>
</organism>
<dbReference type="InterPro" id="IPR002698">
    <property type="entry name" value="FTHF_cligase"/>
</dbReference>
<dbReference type="PANTHER" id="PTHR13017">
    <property type="entry name" value="5-FORMYLTETRAHYDROFOLATE CYCLO-LIGASE-RELATED"/>
    <property type="match status" value="1"/>
</dbReference>
<dbReference type="PANTHER" id="PTHR13017:SF0">
    <property type="entry name" value="METHENYLTETRAHYDROFOLATE SYNTHASE DOMAIN-CONTAINING PROTEIN"/>
    <property type="match status" value="1"/>
</dbReference>
<dbReference type="AlphaFoldDB" id="A0A7C3KJD4"/>
<sequence length="258" mass="28958">MSNQPIVTEWSDRNQAKDAVRNTVWAILQHAHACRRDPVGHIPNFIGAEQAAERLTQLPIWQQAQVIKCNPDSPQMPVRLRALQAGKRLYMAVPRLTRKHCFVELTAEHLHQQNVPLEQAAQMKQALIYGRLVSFAEMQPIDLVIVGCVAAADDGGRTGKGAGFADLELAMLQQFGLVSPTTAIATTVHALQIADSVPLEPHDWPLDWIVTPETVIQTHSNFPRPTNINWQALQPKQLQKIPILRQLKREYESCEIEN</sequence>
<name>A0A7C3KJD4_9CYAN</name>
<protein>
    <submittedName>
        <fullName evidence="1">5-formyltetrahydrofolate cyclo-ligase</fullName>
    </submittedName>
</protein>
<proteinExistence type="predicted"/>
<dbReference type="GO" id="GO:0016874">
    <property type="term" value="F:ligase activity"/>
    <property type="evidence" value="ECO:0007669"/>
    <property type="project" value="UniProtKB-KW"/>
</dbReference>
<accession>A0A7C3KJD4</accession>
<dbReference type="InterPro" id="IPR024185">
    <property type="entry name" value="FTHF_cligase-like_sf"/>
</dbReference>